<name>A0A1H3R097_9BACT</name>
<dbReference type="Proteomes" id="UP000199663">
    <property type="component" value="Unassembled WGS sequence"/>
</dbReference>
<protein>
    <submittedName>
        <fullName evidence="1">Uncharacterized protein</fullName>
    </submittedName>
</protein>
<dbReference type="EMBL" id="FNQC01000007">
    <property type="protein sequence ID" value="SDZ18735.1"/>
    <property type="molecule type" value="Genomic_DNA"/>
</dbReference>
<comment type="caution">
    <text evidence="1">The sequence shown here is derived from an EMBL/GenBank/DDBJ whole genome shotgun (WGS) entry which is preliminary data.</text>
</comment>
<sequence>MPIPTAPEKQDINMEANIHNRRQFLQYKVELCYLEDCKNRKVTGRTSFQKCFPKRIPIV</sequence>
<reference evidence="1 2" key="1">
    <citation type="submission" date="2016-10" db="EMBL/GenBank/DDBJ databases">
        <authorList>
            <person name="Varghese N."/>
            <person name="Submissions S."/>
        </authorList>
    </citation>
    <scope>NUCLEOTIDE SEQUENCE [LARGE SCALE GENOMIC DNA]</scope>
    <source>
        <strain evidence="1 2">DSM 17997</strain>
    </source>
</reference>
<gene>
    <name evidence="1" type="ORF">SAMN05444412_10792</name>
</gene>
<evidence type="ECO:0000313" key="1">
    <source>
        <dbReference type="EMBL" id="SDZ18735.1"/>
    </source>
</evidence>
<accession>A0A1H3R097</accession>
<evidence type="ECO:0000313" key="2">
    <source>
        <dbReference type="Proteomes" id="UP000199663"/>
    </source>
</evidence>
<keyword evidence="2" id="KW-1185">Reference proteome</keyword>
<proteinExistence type="predicted"/>
<organism evidence="1 2">
    <name type="scientific">Rhodonellum ikkaensis</name>
    <dbReference type="NCBI Taxonomy" id="336829"/>
    <lineage>
        <taxon>Bacteria</taxon>
        <taxon>Pseudomonadati</taxon>
        <taxon>Bacteroidota</taxon>
        <taxon>Cytophagia</taxon>
        <taxon>Cytophagales</taxon>
        <taxon>Cytophagaceae</taxon>
        <taxon>Rhodonellum</taxon>
    </lineage>
</organism>